<evidence type="ECO:0000313" key="5">
    <source>
        <dbReference type="Proteomes" id="UP000800093"/>
    </source>
</evidence>
<feature type="region of interest" description="Disordered" evidence="1">
    <location>
        <begin position="359"/>
        <end position="406"/>
    </location>
</feature>
<keyword evidence="3" id="KW-0732">Signal</keyword>
<feature type="compositionally biased region" description="Low complexity" evidence="1">
    <location>
        <begin position="87"/>
        <end position="106"/>
    </location>
</feature>
<feature type="chain" id="PRO_5040300468" evidence="3">
    <location>
        <begin position="21"/>
        <end position="406"/>
    </location>
</feature>
<sequence>MRPSIHLAGLLLLLAPVVLAQDNEELPDLNTVGQPEGGPTSAAETSAAEETSEPTQRATQTRSEDQPEETDEPSSSVSVEDGIVTNAPPASSVPTSTPTDSPSSASELPAFHLTGLPTIAGYGIPSVGVPDTAAAPFMQKSNLPDGTVFICVGAALGFLGACVLAWRGLVAWSLHRSVKRAAMAQNLADLKAMSAVPGKKRGLYNVVGASSNMSLDRLSAAPISTSKPSKPFASSTNAGTPPKPPASSLFFSPTAGGAAGLRDSVNRSSNYLPAGYYTASNAQPASGSPMMHVGGHGPHISTHSLSTPGNRYSTRSGVSPPVSPSLPPSRGYDRSPPSRDGISIYNRNSVATLGTPSGAIYGHGHSNPSQLSLNVPGGSSVAGGRAPSTYLDDLFENHGNGPRERF</sequence>
<accession>A0A9P4KBP4</accession>
<dbReference type="PANTHER" id="PTHR36089:SF1">
    <property type="entry name" value="CHITIN SYNTHASE 3 COMPLEX PROTEIN CSI2-RELATED"/>
    <property type="match status" value="1"/>
</dbReference>
<evidence type="ECO:0000256" key="3">
    <source>
        <dbReference type="SAM" id="SignalP"/>
    </source>
</evidence>
<dbReference type="Proteomes" id="UP000800093">
    <property type="component" value="Unassembled WGS sequence"/>
</dbReference>
<keyword evidence="5" id="KW-1185">Reference proteome</keyword>
<evidence type="ECO:0000313" key="4">
    <source>
        <dbReference type="EMBL" id="KAF2265610.1"/>
    </source>
</evidence>
<evidence type="ECO:0000256" key="2">
    <source>
        <dbReference type="SAM" id="Phobius"/>
    </source>
</evidence>
<gene>
    <name evidence="4" type="ORF">CC78DRAFT_579107</name>
</gene>
<name>A0A9P4KBP4_9PLEO</name>
<feature type="region of interest" description="Disordered" evidence="1">
    <location>
        <begin position="26"/>
        <end position="109"/>
    </location>
</feature>
<dbReference type="GO" id="GO:0000324">
    <property type="term" value="C:fungal-type vacuole"/>
    <property type="evidence" value="ECO:0007669"/>
    <property type="project" value="TreeGrafter"/>
</dbReference>
<dbReference type="AlphaFoldDB" id="A0A9P4KBP4"/>
<comment type="caution">
    <text evidence="4">The sequence shown here is derived from an EMBL/GenBank/DDBJ whole genome shotgun (WGS) entry which is preliminary data.</text>
</comment>
<keyword evidence="2" id="KW-0812">Transmembrane</keyword>
<feature type="region of interest" description="Disordered" evidence="1">
    <location>
        <begin position="285"/>
        <end position="344"/>
    </location>
</feature>
<keyword evidence="2" id="KW-1133">Transmembrane helix</keyword>
<keyword evidence="2" id="KW-0472">Membrane</keyword>
<dbReference type="EMBL" id="ML986604">
    <property type="protein sequence ID" value="KAF2265610.1"/>
    <property type="molecule type" value="Genomic_DNA"/>
</dbReference>
<feature type="compositionally biased region" description="Polar residues" evidence="1">
    <location>
        <begin position="222"/>
        <end position="239"/>
    </location>
</feature>
<feature type="signal peptide" evidence="3">
    <location>
        <begin position="1"/>
        <end position="20"/>
    </location>
</feature>
<dbReference type="InterPro" id="IPR051009">
    <property type="entry name" value="PRM"/>
</dbReference>
<feature type="compositionally biased region" description="Low complexity" evidence="1">
    <location>
        <begin position="39"/>
        <end position="55"/>
    </location>
</feature>
<feature type="transmembrane region" description="Helical" evidence="2">
    <location>
        <begin position="147"/>
        <end position="170"/>
    </location>
</feature>
<protein>
    <submittedName>
        <fullName evidence="4">Uncharacterized protein</fullName>
    </submittedName>
</protein>
<proteinExistence type="predicted"/>
<feature type="compositionally biased region" description="Polar residues" evidence="1">
    <location>
        <begin position="301"/>
        <end position="314"/>
    </location>
</feature>
<reference evidence="5" key="1">
    <citation type="journal article" date="2020" name="Stud. Mycol.">
        <title>101 Dothideomycetes genomes: A test case for predicting lifestyles and emergence of pathogens.</title>
        <authorList>
            <person name="Haridas S."/>
            <person name="Albert R."/>
            <person name="Binder M."/>
            <person name="Bloem J."/>
            <person name="LaButti K."/>
            <person name="Salamov A."/>
            <person name="Andreopoulos B."/>
            <person name="Baker S."/>
            <person name="Barry K."/>
            <person name="Bills G."/>
            <person name="Bluhm B."/>
            <person name="Cannon C."/>
            <person name="Castanera R."/>
            <person name="Culley D."/>
            <person name="Daum C."/>
            <person name="Ezra D."/>
            <person name="Gonzalez J."/>
            <person name="Henrissat B."/>
            <person name="Kuo A."/>
            <person name="Liang C."/>
            <person name="Lipzen A."/>
            <person name="Lutzoni F."/>
            <person name="Magnuson J."/>
            <person name="Mondo S."/>
            <person name="Nolan M."/>
            <person name="Ohm R."/>
            <person name="Pangilinan J."/>
            <person name="Park H.-J."/>
            <person name="Ramirez L."/>
            <person name="Alfaro M."/>
            <person name="Sun H."/>
            <person name="Tritt A."/>
            <person name="Yoshinaga Y."/>
            <person name="Zwiers L.-H."/>
            <person name="Turgeon B."/>
            <person name="Goodwin S."/>
            <person name="Spatafora J."/>
            <person name="Crous P."/>
            <person name="Grigoriev I."/>
        </authorList>
    </citation>
    <scope>NUCLEOTIDE SEQUENCE [LARGE SCALE GENOMIC DNA]</scope>
    <source>
        <strain evidence="5">CBS 304.66</strain>
    </source>
</reference>
<organism evidence="4 5">
    <name type="scientific">Lojkania enalia</name>
    <dbReference type="NCBI Taxonomy" id="147567"/>
    <lineage>
        <taxon>Eukaryota</taxon>
        <taxon>Fungi</taxon>
        <taxon>Dikarya</taxon>
        <taxon>Ascomycota</taxon>
        <taxon>Pezizomycotina</taxon>
        <taxon>Dothideomycetes</taxon>
        <taxon>Pleosporomycetidae</taxon>
        <taxon>Pleosporales</taxon>
        <taxon>Pleosporales incertae sedis</taxon>
        <taxon>Lojkania</taxon>
    </lineage>
</organism>
<evidence type="ECO:0000256" key="1">
    <source>
        <dbReference type="SAM" id="MobiDB-lite"/>
    </source>
</evidence>
<feature type="region of interest" description="Disordered" evidence="1">
    <location>
        <begin position="222"/>
        <end position="251"/>
    </location>
</feature>
<dbReference type="PANTHER" id="PTHR36089">
    <property type="entry name" value="CHITIN SYNTHASE 3 COMPLEX PROTEIN CSI2-RELATED"/>
    <property type="match status" value="1"/>
</dbReference>
<dbReference type="OrthoDB" id="4065319at2759"/>